<evidence type="ECO:0000256" key="4">
    <source>
        <dbReference type="ARBA" id="ARBA00022679"/>
    </source>
</evidence>
<dbReference type="Gene3D" id="3.40.50.300">
    <property type="entry name" value="P-loop containing nucleotide triphosphate hydrolases"/>
    <property type="match status" value="1"/>
</dbReference>
<evidence type="ECO:0000256" key="8">
    <source>
        <dbReference type="ARBA" id="ARBA00023134"/>
    </source>
</evidence>
<dbReference type="GO" id="GO:0005737">
    <property type="term" value="C:cytoplasm"/>
    <property type="evidence" value="ECO:0007669"/>
    <property type="project" value="UniProtKB-SubCell"/>
</dbReference>
<feature type="domain" description="SRP54-type proteins GTP-binding" evidence="11">
    <location>
        <begin position="28"/>
        <end position="101"/>
    </location>
</feature>
<dbReference type="InterPro" id="IPR027417">
    <property type="entry name" value="P-loop_NTPase"/>
</dbReference>
<evidence type="ECO:0000256" key="5">
    <source>
        <dbReference type="ARBA" id="ARBA00022741"/>
    </source>
</evidence>
<name>A0A2S4PV68_9PEZI</name>
<dbReference type="OrthoDB" id="347435at2759"/>
<dbReference type="AlphaFoldDB" id="A0A2S4PV68"/>
<dbReference type="GO" id="GO:0005525">
    <property type="term" value="F:GTP binding"/>
    <property type="evidence" value="ECO:0007669"/>
    <property type="project" value="UniProtKB-KW"/>
</dbReference>
<dbReference type="PANTHER" id="PTHR10285">
    <property type="entry name" value="URIDINE KINASE"/>
    <property type="match status" value="1"/>
</dbReference>
<evidence type="ECO:0000313" key="12">
    <source>
        <dbReference type="EMBL" id="POS85907.1"/>
    </source>
</evidence>
<evidence type="ECO:0000256" key="6">
    <source>
        <dbReference type="ARBA" id="ARBA00022777"/>
    </source>
</evidence>
<comment type="subcellular location">
    <subcellularLocation>
        <location evidence="2">Cytoplasm</location>
    </subcellularLocation>
    <subcellularLocation>
        <location evidence="1">Nucleus</location>
    </subcellularLocation>
</comment>
<evidence type="ECO:0000256" key="7">
    <source>
        <dbReference type="ARBA" id="ARBA00022840"/>
    </source>
</evidence>
<proteinExistence type="inferred from homology"/>
<sequence>MDNFDDKSHLVISFIISLHLMLKKSPLFIALNGIQGIGKSTLSSALARRLSDEHSLRTIVISIDDFYLPHSEQLSLAQANRNNKLVQHRGHPGTHDLSLAKRVLSALANGNMCQIPAYDKSAHHGNGDRLPQLFWRVVNQTEDVKIQVVIFEGWCIGFSPLPDDAVAWKQNQTTNKSLKNHDLNHLLFINERLKEYEEVFNAYFDGFVHIDAKDISYVYEWREEQEKILRQEKGWANAMSPQQVVDFVDNCFPAYELYTEALRQNGIVSRHDATRIKEIRLVVDRDRRVVEIYKTSSVNSSIN</sequence>
<keyword evidence="3" id="KW-0963">Cytoplasm</keyword>
<comment type="caution">
    <text evidence="12">The sequence shown here is derived from an EMBL/GenBank/DDBJ whole genome shotgun (WGS) entry which is preliminary data.</text>
</comment>
<keyword evidence="8" id="KW-0342">GTP-binding</keyword>
<dbReference type="GO" id="GO:0005634">
    <property type="term" value="C:nucleus"/>
    <property type="evidence" value="ECO:0007669"/>
    <property type="project" value="UniProtKB-SubCell"/>
</dbReference>
<keyword evidence="4" id="KW-0808">Transferase</keyword>
<evidence type="ECO:0000256" key="1">
    <source>
        <dbReference type="ARBA" id="ARBA00004123"/>
    </source>
</evidence>
<evidence type="ECO:0000256" key="3">
    <source>
        <dbReference type="ARBA" id="ARBA00022490"/>
    </source>
</evidence>
<dbReference type="Proteomes" id="UP000237438">
    <property type="component" value="Unassembled WGS sequence"/>
</dbReference>
<evidence type="ECO:0000313" key="13">
    <source>
        <dbReference type="Proteomes" id="UP000237438"/>
    </source>
</evidence>
<comment type="similarity">
    <text evidence="10">Belongs to the GLYK kinase family.</text>
</comment>
<keyword evidence="7" id="KW-0067">ATP-binding</keyword>
<dbReference type="FunFam" id="3.40.50.300:FF:001691">
    <property type="entry name" value="Probable ATP-dependent kinase TDA10"/>
    <property type="match status" value="1"/>
</dbReference>
<dbReference type="InterPro" id="IPR000897">
    <property type="entry name" value="SRP54_GTPase_dom"/>
</dbReference>
<accession>A0A2S4PV68</accession>
<dbReference type="GO" id="GO:0016301">
    <property type="term" value="F:kinase activity"/>
    <property type="evidence" value="ECO:0007669"/>
    <property type="project" value="UniProtKB-KW"/>
</dbReference>
<reference evidence="12 13" key="1">
    <citation type="submission" date="2017-10" db="EMBL/GenBank/DDBJ databases">
        <title>Development of genomic resources for the powdery mildew, Erysiphe pulchra.</title>
        <authorList>
            <person name="Wadl P.A."/>
            <person name="Mack B.M."/>
            <person name="Moore G."/>
            <person name="Beltz S.B."/>
        </authorList>
    </citation>
    <scope>NUCLEOTIDE SEQUENCE [LARGE SCALE GENOMIC DNA]</scope>
    <source>
        <strain evidence="12">Cflorida</strain>
    </source>
</reference>
<keyword evidence="9" id="KW-0539">Nucleus</keyword>
<dbReference type="SUPFAM" id="SSF52540">
    <property type="entry name" value="P-loop containing nucleoside triphosphate hydrolases"/>
    <property type="match status" value="1"/>
</dbReference>
<evidence type="ECO:0000256" key="10">
    <source>
        <dbReference type="ARBA" id="ARBA00061312"/>
    </source>
</evidence>
<evidence type="ECO:0000256" key="9">
    <source>
        <dbReference type="ARBA" id="ARBA00023242"/>
    </source>
</evidence>
<dbReference type="EMBL" id="PEDP01000460">
    <property type="protein sequence ID" value="POS85907.1"/>
    <property type="molecule type" value="Genomic_DNA"/>
</dbReference>
<gene>
    <name evidence="12" type="ORF">EPUL_001620</name>
</gene>
<dbReference type="STRING" id="225359.A0A2S4PV68"/>
<evidence type="ECO:0000256" key="2">
    <source>
        <dbReference type="ARBA" id="ARBA00004496"/>
    </source>
</evidence>
<dbReference type="GO" id="GO:0006614">
    <property type="term" value="P:SRP-dependent cotranslational protein targeting to membrane"/>
    <property type="evidence" value="ECO:0007669"/>
    <property type="project" value="InterPro"/>
</dbReference>
<protein>
    <recommendedName>
        <fullName evidence="11">SRP54-type proteins GTP-binding domain-containing protein</fullName>
    </recommendedName>
</protein>
<dbReference type="GO" id="GO:0005524">
    <property type="term" value="F:ATP binding"/>
    <property type="evidence" value="ECO:0007669"/>
    <property type="project" value="UniProtKB-KW"/>
</dbReference>
<keyword evidence="6" id="KW-0418">Kinase</keyword>
<dbReference type="Pfam" id="PF00448">
    <property type="entry name" value="SRP54"/>
    <property type="match status" value="1"/>
</dbReference>
<evidence type="ECO:0000259" key="11">
    <source>
        <dbReference type="Pfam" id="PF00448"/>
    </source>
</evidence>
<keyword evidence="13" id="KW-1185">Reference proteome</keyword>
<organism evidence="12 13">
    <name type="scientific">Erysiphe pulchra</name>
    <dbReference type="NCBI Taxonomy" id="225359"/>
    <lineage>
        <taxon>Eukaryota</taxon>
        <taxon>Fungi</taxon>
        <taxon>Dikarya</taxon>
        <taxon>Ascomycota</taxon>
        <taxon>Pezizomycotina</taxon>
        <taxon>Leotiomycetes</taxon>
        <taxon>Erysiphales</taxon>
        <taxon>Erysiphaceae</taxon>
        <taxon>Erysiphe</taxon>
    </lineage>
</organism>
<keyword evidence="5" id="KW-0547">Nucleotide-binding</keyword>